<feature type="region of interest" description="Disordered" evidence="1">
    <location>
        <begin position="196"/>
        <end position="217"/>
    </location>
</feature>
<dbReference type="OrthoDB" id="10629767at2759"/>
<proteinExistence type="predicted"/>
<evidence type="ECO:0000256" key="1">
    <source>
        <dbReference type="SAM" id="MobiDB-lite"/>
    </source>
</evidence>
<comment type="caution">
    <text evidence="2">The sequence shown here is derived from an EMBL/GenBank/DDBJ whole genome shotgun (WGS) entry which is preliminary data.</text>
</comment>
<dbReference type="EMBL" id="ML978282">
    <property type="protein sequence ID" value="KAF2024869.1"/>
    <property type="molecule type" value="Genomic_DNA"/>
</dbReference>
<feature type="region of interest" description="Disordered" evidence="1">
    <location>
        <begin position="1"/>
        <end position="43"/>
    </location>
</feature>
<dbReference type="AlphaFoldDB" id="A0A9P4LI82"/>
<feature type="compositionally biased region" description="Polar residues" evidence="1">
    <location>
        <begin position="1"/>
        <end position="27"/>
    </location>
</feature>
<name>A0A9P4LI82_9PLEO</name>
<feature type="region of interest" description="Disordered" evidence="1">
    <location>
        <begin position="78"/>
        <end position="108"/>
    </location>
</feature>
<feature type="compositionally biased region" description="Polar residues" evidence="1">
    <location>
        <begin position="208"/>
        <end position="217"/>
    </location>
</feature>
<dbReference type="Proteomes" id="UP000799777">
    <property type="component" value="Unassembled WGS sequence"/>
</dbReference>
<gene>
    <name evidence="2" type="ORF">EK21DRAFT_117384</name>
</gene>
<keyword evidence="3" id="KW-1185">Reference proteome</keyword>
<evidence type="ECO:0000313" key="3">
    <source>
        <dbReference type="Proteomes" id="UP000799777"/>
    </source>
</evidence>
<organism evidence="2 3">
    <name type="scientific">Setomelanomma holmii</name>
    <dbReference type="NCBI Taxonomy" id="210430"/>
    <lineage>
        <taxon>Eukaryota</taxon>
        <taxon>Fungi</taxon>
        <taxon>Dikarya</taxon>
        <taxon>Ascomycota</taxon>
        <taxon>Pezizomycotina</taxon>
        <taxon>Dothideomycetes</taxon>
        <taxon>Pleosporomycetidae</taxon>
        <taxon>Pleosporales</taxon>
        <taxon>Pleosporineae</taxon>
        <taxon>Phaeosphaeriaceae</taxon>
        <taxon>Setomelanomma</taxon>
    </lineage>
</organism>
<accession>A0A9P4LI82</accession>
<feature type="compositionally biased region" description="Polar residues" evidence="1">
    <location>
        <begin position="85"/>
        <end position="108"/>
    </location>
</feature>
<reference evidence="2" key="1">
    <citation type="journal article" date="2020" name="Stud. Mycol.">
        <title>101 Dothideomycetes genomes: a test case for predicting lifestyles and emergence of pathogens.</title>
        <authorList>
            <person name="Haridas S."/>
            <person name="Albert R."/>
            <person name="Binder M."/>
            <person name="Bloem J."/>
            <person name="Labutti K."/>
            <person name="Salamov A."/>
            <person name="Andreopoulos B."/>
            <person name="Baker S."/>
            <person name="Barry K."/>
            <person name="Bills G."/>
            <person name="Bluhm B."/>
            <person name="Cannon C."/>
            <person name="Castanera R."/>
            <person name="Culley D."/>
            <person name="Daum C."/>
            <person name="Ezra D."/>
            <person name="Gonzalez J."/>
            <person name="Henrissat B."/>
            <person name="Kuo A."/>
            <person name="Liang C."/>
            <person name="Lipzen A."/>
            <person name="Lutzoni F."/>
            <person name="Magnuson J."/>
            <person name="Mondo S."/>
            <person name="Nolan M."/>
            <person name="Ohm R."/>
            <person name="Pangilinan J."/>
            <person name="Park H.-J."/>
            <person name="Ramirez L."/>
            <person name="Alfaro M."/>
            <person name="Sun H."/>
            <person name="Tritt A."/>
            <person name="Yoshinaga Y."/>
            <person name="Zwiers L.-H."/>
            <person name="Turgeon B."/>
            <person name="Goodwin S."/>
            <person name="Spatafora J."/>
            <person name="Crous P."/>
            <person name="Grigoriev I."/>
        </authorList>
    </citation>
    <scope>NUCLEOTIDE SEQUENCE</scope>
    <source>
        <strain evidence="2">CBS 110217</strain>
    </source>
</reference>
<protein>
    <submittedName>
        <fullName evidence="2">Uncharacterized protein</fullName>
    </submittedName>
</protein>
<sequence>MSQSPTTAIPKLSSSARPNVGTPSGTSIAVGGPGGNASPVGTSVASGAAMNTSSAGRADISPALSSLRPGAAVSGMIESADKQTRTTVSTDPSAATKLPSNQISSGSNGTLSLPPAAVNALQLYLPPPVPVSLNAFLSLDNMLGCPAAPKYILLADLWTNDDTKYKEDMKGLGYEYKWRHHWCIWMLAMSGSLSATRNQPSGGGIPQPSFNQEHLQR</sequence>
<evidence type="ECO:0000313" key="2">
    <source>
        <dbReference type="EMBL" id="KAF2024869.1"/>
    </source>
</evidence>